<name>A0ABP6M1A6_9MICC</name>
<protein>
    <submittedName>
        <fullName evidence="3">MaoC family dehydratase</fullName>
    </submittedName>
</protein>
<dbReference type="InterPro" id="IPR052342">
    <property type="entry name" value="MCH/BMMD"/>
</dbReference>
<gene>
    <name evidence="3" type="ORF">GCM10010529_17900</name>
</gene>
<dbReference type="Pfam" id="PF01575">
    <property type="entry name" value="MaoC_dehydratas"/>
    <property type="match status" value="1"/>
</dbReference>
<dbReference type="CDD" id="cd03451">
    <property type="entry name" value="FkbR2"/>
    <property type="match status" value="1"/>
</dbReference>
<dbReference type="InterPro" id="IPR029069">
    <property type="entry name" value="HotDog_dom_sf"/>
</dbReference>
<dbReference type="PANTHER" id="PTHR43664:SF1">
    <property type="entry name" value="BETA-METHYLMALYL-COA DEHYDRATASE"/>
    <property type="match status" value="1"/>
</dbReference>
<sequence length="173" mass="18732">MSEQRIIQQRGLYLDEIEVGAVYRHAPGRTVTEADNVGFTTLTMNTQSLHLDAHWAAQQPFGRPLVNSMFTLSTLVGASVAQLTQGTIVANLGFEAVSFPHPLFHGDTLYSESEILDTRPSGSRPGQGIARIRHRGRNQEGTLVAECVRSVMLWVSEEAHRSGTAEGTSGGSA</sequence>
<dbReference type="Gene3D" id="3.10.129.10">
    <property type="entry name" value="Hotdog Thioesterase"/>
    <property type="match status" value="1"/>
</dbReference>
<evidence type="ECO:0000313" key="4">
    <source>
        <dbReference type="Proteomes" id="UP001500236"/>
    </source>
</evidence>
<dbReference type="SUPFAM" id="SSF54637">
    <property type="entry name" value="Thioesterase/thiol ester dehydrase-isomerase"/>
    <property type="match status" value="1"/>
</dbReference>
<evidence type="ECO:0000259" key="2">
    <source>
        <dbReference type="Pfam" id="PF01575"/>
    </source>
</evidence>
<comment type="similarity">
    <text evidence="1">Belongs to the enoyl-CoA hydratase/isomerase family.</text>
</comment>
<evidence type="ECO:0000256" key="1">
    <source>
        <dbReference type="ARBA" id="ARBA00005254"/>
    </source>
</evidence>
<proteinExistence type="inferred from homology"/>
<feature type="domain" description="MaoC-like" evidence="2">
    <location>
        <begin position="19"/>
        <end position="119"/>
    </location>
</feature>
<reference evidence="4" key="1">
    <citation type="journal article" date="2019" name="Int. J. Syst. Evol. Microbiol.">
        <title>The Global Catalogue of Microorganisms (GCM) 10K type strain sequencing project: providing services to taxonomists for standard genome sequencing and annotation.</title>
        <authorList>
            <consortium name="The Broad Institute Genomics Platform"/>
            <consortium name="The Broad Institute Genome Sequencing Center for Infectious Disease"/>
            <person name="Wu L."/>
            <person name="Ma J."/>
        </authorList>
    </citation>
    <scope>NUCLEOTIDE SEQUENCE [LARGE SCALE GENOMIC DNA]</scope>
    <source>
        <strain evidence="4">JCM 14309</strain>
    </source>
</reference>
<evidence type="ECO:0000313" key="3">
    <source>
        <dbReference type="EMBL" id="GAA3065377.1"/>
    </source>
</evidence>
<dbReference type="PANTHER" id="PTHR43664">
    <property type="entry name" value="MONOAMINE OXIDASE-RELATED"/>
    <property type="match status" value="1"/>
</dbReference>
<accession>A0ABP6M1A6</accession>
<keyword evidence="4" id="KW-1185">Reference proteome</keyword>
<dbReference type="EMBL" id="BAAAVT010000010">
    <property type="protein sequence ID" value="GAA3065377.1"/>
    <property type="molecule type" value="Genomic_DNA"/>
</dbReference>
<dbReference type="RefSeq" id="WP_344683878.1">
    <property type="nucleotide sequence ID" value="NZ_BAAAVT010000010.1"/>
</dbReference>
<dbReference type="Proteomes" id="UP001500236">
    <property type="component" value="Unassembled WGS sequence"/>
</dbReference>
<organism evidence="3 4">
    <name type="scientific">Nesterenkonia aethiopica</name>
    <dbReference type="NCBI Taxonomy" id="269144"/>
    <lineage>
        <taxon>Bacteria</taxon>
        <taxon>Bacillati</taxon>
        <taxon>Actinomycetota</taxon>
        <taxon>Actinomycetes</taxon>
        <taxon>Micrococcales</taxon>
        <taxon>Micrococcaceae</taxon>
        <taxon>Nesterenkonia</taxon>
    </lineage>
</organism>
<dbReference type="InterPro" id="IPR002539">
    <property type="entry name" value="MaoC-like_dom"/>
</dbReference>
<comment type="caution">
    <text evidence="3">The sequence shown here is derived from an EMBL/GenBank/DDBJ whole genome shotgun (WGS) entry which is preliminary data.</text>
</comment>